<dbReference type="SMART" id="SM00448">
    <property type="entry name" value="REC"/>
    <property type="match status" value="1"/>
</dbReference>
<dbReference type="EMBL" id="JAAGNZ010000001">
    <property type="protein sequence ID" value="NEU68347.1"/>
    <property type="molecule type" value="Genomic_DNA"/>
</dbReference>
<dbReference type="PANTHER" id="PTHR48111">
    <property type="entry name" value="REGULATOR OF RPOS"/>
    <property type="match status" value="1"/>
</dbReference>
<dbReference type="AlphaFoldDB" id="A0A6M0IKE4"/>
<reference evidence="5 6" key="1">
    <citation type="submission" date="2020-02" db="EMBL/GenBank/DDBJ databases">
        <title>Draft genome sequence of two Spirosoma agri KCTC 52727 and Spirosoma terrae KCTC 52035.</title>
        <authorList>
            <person name="Rojas J."/>
            <person name="Ambika Manirajan B."/>
            <person name="Ratering S."/>
            <person name="Suarez C."/>
            <person name="Schnell S."/>
        </authorList>
    </citation>
    <scope>NUCLEOTIDE SEQUENCE [LARGE SCALE GENOMIC DNA]</scope>
    <source>
        <strain evidence="5 6">KCTC 52727</strain>
    </source>
</reference>
<dbReference type="PANTHER" id="PTHR48111:SF38">
    <property type="entry name" value="TWO-COMPONENT RESPONSE REGULATOR"/>
    <property type="match status" value="1"/>
</dbReference>
<dbReference type="PROSITE" id="PS50110">
    <property type="entry name" value="RESPONSE_REGULATORY"/>
    <property type="match status" value="1"/>
</dbReference>
<dbReference type="InterPro" id="IPR039420">
    <property type="entry name" value="WalR-like"/>
</dbReference>
<protein>
    <submittedName>
        <fullName evidence="5">Response regulator transcription factor</fullName>
    </submittedName>
</protein>
<dbReference type="GO" id="GO:0032993">
    <property type="term" value="C:protein-DNA complex"/>
    <property type="evidence" value="ECO:0007669"/>
    <property type="project" value="TreeGrafter"/>
</dbReference>
<dbReference type="InterPro" id="IPR011006">
    <property type="entry name" value="CheY-like_superfamily"/>
</dbReference>
<keyword evidence="2" id="KW-0597">Phosphoprotein</keyword>
<dbReference type="GO" id="GO:0005829">
    <property type="term" value="C:cytosol"/>
    <property type="evidence" value="ECO:0007669"/>
    <property type="project" value="TreeGrafter"/>
</dbReference>
<feature type="domain" description="HTH LytTR-type" evidence="4">
    <location>
        <begin position="138"/>
        <end position="240"/>
    </location>
</feature>
<dbReference type="GO" id="GO:0006355">
    <property type="term" value="P:regulation of DNA-templated transcription"/>
    <property type="evidence" value="ECO:0007669"/>
    <property type="project" value="TreeGrafter"/>
</dbReference>
<dbReference type="PROSITE" id="PS50930">
    <property type="entry name" value="HTH_LYTTR"/>
    <property type="match status" value="1"/>
</dbReference>
<dbReference type="CDD" id="cd17534">
    <property type="entry name" value="REC_DC-like"/>
    <property type="match status" value="1"/>
</dbReference>
<dbReference type="Proteomes" id="UP000477386">
    <property type="component" value="Unassembled WGS sequence"/>
</dbReference>
<dbReference type="SMART" id="SM00850">
    <property type="entry name" value="LytTR"/>
    <property type="match status" value="1"/>
</dbReference>
<evidence type="ECO:0000313" key="6">
    <source>
        <dbReference type="Proteomes" id="UP000477386"/>
    </source>
</evidence>
<evidence type="ECO:0000256" key="2">
    <source>
        <dbReference type="PROSITE-ProRule" id="PRU00169"/>
    </source>
</evidence>
<keyword evidence="1" id="KW-0238">DNA-binding</keyword>
<comment type="caution">
    <text evidence="5">The sequence shown here is derived from an EMBL/GenBank/DDBJ whole genome shotgun (WGS) entry which is preliminary data.</text>
</comment>
<dbReference type="InterPro" id="IPR001789">
    <property type="entry name" value="Sig_transdc_resp-reg_receiver"/>
</dbReference>
<dbReference type="Pfam" id="PF04397">
    <property type="entry name" value="LytTR"/>
    <property type="match status" value="1"/>
</dbReference>
<dbReference type="Gene3D" id="2.40.50.1020">
    <property type="entry name" value="LytTr DNA-binding domain"/>
    <property type="match status" value="1"/>
</dbReference>
<dbReference type="Pfam" id="PF00072">
    <property type="entry name" value="Response_reg"/>
    <property type="match status" value="1"/>
</dbReference>
<gene>
    <name evidence="5" type="ORF">GK091_15760</name>
</gene>
<proteinExistence type="predicted"/>
<dbReference type="Gene3D" id="3.40.50.2300">
    <property type="match status" value="1"/>
</dbReference>
<accession>A0A6M0IKE4</accession>
<dbReference type="RefSeq" id="WP_164040104.1">
    <property type="nucleotide sequence ID" value="NZ_JAAGNZ010000001.1"/>
</dbReference>
<dbReference type="GO" id="GO:0000156">
    <property type="term" value="F:phosphorelay response regulator activity"/>
    <property type="evidence" value="ECO:0007669"/>
    <property type="project" value="TreeGrafter"/>
</dbReference>
<dbReference type="SUPFAM" id="SSF52172">
    <property type="entry name" value="CheY-like"/>
    <property type="match status" value="1"/>
</dbReference>
<sequence>MNPLTILIVEDELITAMDLRETLEEAGHTVTAIARDFQSALTAVKTNPPDLALVDIQLTGSPVDGITTAKEILAYHPMPILYLTANSEPETFRAAKETLPAAYLLKPFRHDELKLQIELAYFNFQLHRHADLTAPGHLFLPIDKGYEKVNLADVLFLKADGSYVKVYMSGREHPYHISTNLSHLAHYFLQPNFYRLSRSLLINLDHLERLESNHLFLVDHKTPIQIPTASRKELMKKLTVVRTK</sequence>
<dbReference type="GO" id="GO:0000976">
    <property type="term" value="F:transcription cis-regulatory region binding"/>
    <property type="evidence" value="ECO:0007669"/>
    <property type="project" value="TreeGrafter"/>
</dbReference>
<keyword evidence="6" id="KW-1185">Reference proteome</keyword>
<feature type="modified residue" description="4-aspartylphosphate" evidence="2">
    <location>
        <position position="55"/>
    </location>
</feature>
<evidence type="ECO:0000313" key="5">
    <source>
        <dbReference type="EMBL" id="NEU68347.1"/>
    </source>
</evidence>
<evidence type="ECO:0000256" key="1">
    <source>
        <dbReference type="ARBA" id="ARBA00023125"/>
    </source>
</evidence>
<feature type="domain" description="Response regulatory" evidence="3">
    <location>
        <begin position="5"/>
        <end position="121"/>
    </location>
</feature>
<dbReference type="InterPro" id="IPR007492">
    <property type="entry name" value="LytTR_DNA-bd_dom"/>
</dbReference>
<evidence type="ECO:0000259" key="4">
    <source>
        <dbReference type="PROSITE" id="PS50930"/>
    </source>
</evidence>
<name>A0A6M0IKE4_9BACT</name>
<evidence type="ECO:0000259" key="3">
    <source>
        <dbReference type="PROSITE" id="PS50110"/>
    </source>
</evidence>
<organism evidence="5 6">
    <name type="scientific">Spirosoma agri</name>
    <dbReference type="NCBI Taxonomy" id="1987381"/>
    <lineage>
        <taxon>Bacteria</taxon>
        <taxon>Pseudomonadati</taxon>
        <taxon>Bacteroidota</taxon>
        <taxon>Cytophagia</taxon>
        <taxon>Cytophagales</taxon>
        <taxon>Cytophagaceae</taxon>
        <taxon>Spirosoma</taxon>
    </lineage>
</organism>